<accession>A0A9J6QW17</accession>
<dbReference type="Gene3D" id="3.90.280.10">
    <property type="entry name" value="PEBP-like"/>
    <property type="match status" value="1"/>
</dbReference>
<gene>
    <name evidence="1" type="ORF">OBO34_09515</name>
</gene>
<reference evidence="1" key="1">
    <citation type="submission" date="2022-09" db="EMBL/GenBank/DDBJ databases">
        <title>Culturomic study of gut microbiota in children with autism spectrum disorder.</title>
        <authorList>
            <person name="Efimov B.A."/>
            <person name="Chaplin A.V."/>
            <person name="Sokolova S.R."/>
            <person name="Pikina A.P."/>
            <person name="Korzhanova M."/>
            <person name="Belova V."/>
            <person name="Korostin D."/>
        </authorList>
    </citation>
    <scope>NUCLEOTIDE SEQUENCE</scope>
    <source>
        <strain evidence="1">ASD5510</strain>
    </source>
</reference>
<comment type="caution">
    <text evidence="1">The sequence shown here is derived from an EMBL/GenBank/DDBJ whole genome shotgun (WGS) entry which is preliminary data.</text>
</comment>
<dbReference type="PANTHER" id="PTHR30289:SF1">
    <property type="entry name" value="PEBP (PHOSPHATIDYLETHANOLAMINE-BINDING PROTEIN) FAMILY PROTEIN"/>
    <property type="match status" value="1"/>
</dbReference>
<protein>
    <submittedName>
        <fullName evidence="1">YbhB/YbcL family Raf kinase inhibitor-like protein</fullName>
    </submittedName>
</protein>
<organism evidence="1 2">
    <name type="scientific">Hominibacterium faecale</name>
    <dbReference type="NCBI Taxonomy" id="2839743"/>
    <lineage>
        <taxon>Bacteria</taxon>
        <taxon>Bacillati</taxon>
        <taxon>Bacillota</taxon>
        <taxon>Clostridia</taxon>
        <taxon>Peptostreptococcales</taxon>
        <taxon>Anaerovoracaceae</taxon>
        <taxon>Hominibacterium</taxon>
    </lineage>
</organism>
<proteinExistence type="predicted"/>
<sequence length="167" mass="18497">MAFTLKSAAVIDGKIADQYGSRGGDNIDGIPQLSFPLEWKGAPKETKSFVLLFQDFDNFAEEGFSFLHWAAADIPASTVSLPEDAGRTEEWLVQGKNGWILEQPHDKPICNRYGGPAPLAGCHEYEIKLYALSESLGMKPGFYYGELRKKMRGKVLDTAILCGTYEK</sequence>
<evidence type="ECO:0000313" key="2">
    <source>
        <dbReference type="Proteomes" id="UP001065549"/>
    </source>
</evidence>
<dbReference type="PANTHER" id="PTHR30289">
    <property type="entry name" value="UNCHARACTERIZED PROTEIN YBCL-RELATED"/>
    <property type="match status" value="1"/>
</dbReference>
<dbReference type="InterPro" id="IPR005247">
    <property type="entry name" value="YbhB_YbcL/LppC-like"/>
</dbReference>
<keyword evidence="2" id="KW-1185">Reference proteome</keyword>
<evidence type="ECO:0000313" key="1">
    <source>
        <dbReference type="EMBL" id="MCU7378590.1"/>
    </source>
</evidence>
<name>A0A9J6QW17_9FIRM</name>
<dbReference type="CDD" id="cd00865">
    <property type="entry name" value="PEBP_bact_arch"/>
    <property type="match status" value="1"/>
</dbReference>
<dbReference type="NCBIfam" id="TIGR00481">
    <property type="entry name" value="YbhB/YbcL family Raf kinase inhibitor-like protein"/>
    <property type="match status" value="1"/>
</dbReference>
<dbReference type="Proteomes" id="UP001065549">
    <property type="component" value="Unassembled WGS sequence"/>
</dbReference>
<dbReference type="InterPro" id="IPR036610">
    <property type="entry name" value="PEBP-like_sf"/>
</dbReference>
<dbReference type="AlphaFoldDB" id="A0A9J6QW17"/>
<dbReference type="Pfam" id="PF01161">
    <property type="entry name" value="PBP"/>
    <property type="match status" value="1"/>
</dbReference>
<dbReference type="RefSeq" id="WP_148396288.1">
    <property type="nucleotide sequence ID" value="NZ_JAOSHN010000003.1"/>
</dbReference>
<dbReference type="InterPro" id="IPR008914">
    <property type="entry name" value="PEBP"/>
</dbReference>
<dbReference type="SUPFAM" id="SSF49777">
    <property type="entry name" value="PEBP-like"/>
    <property type="match status" value="1"/>
</dbReference>
<dbReference type="EMBL" id="JAOSHN010000003">
    <property type="protein sequence ID" value="MCU7378590.1"/>
    <property type="molecule type" value="Genomic_DNA"/>
</dbReference>